<dbReference type="InterPro" id="IPR000847">
    <property type="entry name" value="LysR_HTH_N"/>
</dbReference>
<comment type="similarity">
    <text evidence="1">Belongs to the LysR transcriptional regulatory family.</text>
</comment>
<dbReference type="GO" id="GO:0003677">
    <property type="term" value="F:DNA binding"/>
    <property type="evidence" value="ECO:0007669"/>
    <property type="project" value="UniProtKB-KW"/>
</dbReference>
<dbReference type="InterPro" id="IPR036388">
    <property type="entry name" value="WH-like_DNA-bd_sf"/>
</dbReference>
<proteinExistence type="inferred from homology"/>
<evidence type="ECO:0000256" key="1">
    <source>
        <dbReference type="ARBA" id="ARBA00009437"/>
    </source>
</evidence>
<organism evidence="6 7">
    <name type="scientific">Heyndrickxia oleronia</name>
    <dbReference type="NCBI Taxonomy" id="38875"/>
    <lineage>
        <taxon>Bacteria</taxon>
        <taxon>Bacillati</taxon>
        <taxon>Bacillota</taxon>
        <taxon>Bacilli</taxon>
        <taxon>Bacillales</taxon>
        <taxon>Bacillaceae</taxon>
        <taxon>Heyndrickxia</taxon>
    </lineage>
</organism>
<accession>A0AAW6SP27</accession>
<dbReference type="AlphaFoldDB" id="A0AAW6SP27"/>
<dbReference type="GO" id="GO:0003700">
    <property type="term" value="F:DNA-binding transcription factor activity"/>
    <property type="evidence" value="ECO:0007669"/>
    <property type="project" value="InterPro"/>
</dbReference>
<dbReference type="Gene3D" id="1.10.10.10">
    <property type="entry name" value="Winged helix-like DNA-binding domain superfamily/Winged helix DNA-binding domain"/>
    <property type="match status" value="1"/>
</dbReference>
<dbReference type="PANTHER" id="PTHR30419:SF8">
    <property type="entry name" value="NITROGEN ASSIMILATION TRANSCRIPTIONAL ACTIVATOR-RELATED"/>
    <property type="match status" value="1"/>
</dbReference>
<feature type="domain" description="HTH lysR-type" evidence="5">
    <location>
        <begin position="1"/>
        <end position="58"/>
    </location>
</feature>
<evidence type="ECO:0000259" key="5">
    <source>
        <dbReference type="PROSITE" id="PS50931"/>
    </source>
</evidence>
<dbReference type="RefSeq" id="WP_251338783.1">
    <property type="nucleotide sequence ID" value="NZ_JAMATW010000004.1"/>
</dbReference>
<gene>
    <name evidence="6" type="ORF">P5X88_06520</name>
</gene>
<dbReference type="FunFam" id="1.10.10.10:FF:000001">
    <property type="entry name" value="LysR family transcriptional regulator"/>
    <property type="match status" value="1"/>
</dbReference>
<protein>
    <submittedName>
        <fullName evidence="6">LysR family transcriptional regulator</fullName>
    </submittedName>
</protein>
<dbReference type="Proteomes" id="UP001159179">
    <property type="component" value="Unassembled WGS sequence"/>
</dbReference>
<evidence type="ECO:0000256" key="3">
    <source>
        <dbReference type="ARBA" id="ARBA00023125"/>
    </source>
</evidence>
<dbReference type="EMBL" id="JAROYP010000003">
    <property type="protein sequence ID" value="MDH5160586.1"/>
    <property type="molecule type" value="Genomic_DNA"/>
</dbReference>
<dbReference type="InterPro" id="IPR036390">
    <property type="entry name" value="WH_DNA-bd_sf"/>
</dbReference>
<dbReference type="SUPFAM" id="SSF46785">
    <property type="entry name" value="Winged helix' DNA-binding domain"/>
    <property type="match status" value="1"/>
</dbReference>
<dbReference type="SUPFAM" id="SSF53850">
    <property type="entry name" value="Periplasmic binding protein-like II"/>
    <property type="match status" value="1"/>
</dbReference>
<evidence type="ECO:0000313" key="6">
    <source>
        <dbReference type="EMBL" id="MDH5160586.1"/>
    </source>
</evidence>
<evidence type="ECO:0000256" key="4">
    <source>
        <dbReference type="ARBA" id="ARBA00023163"/>
    </source>
</evidence>
<dbReference type="InterPro" id="IPR050950">
    <property type="entry name" value="HTH-type_LysR_regulators"/>
</dbReference>
<keyword evidence="2" id="KW-0805">Transcription regulation</keyword>
<dbReference type="InterPro" id="IPR005119">
    <property type="entry name" value="LysR_subst-bd"/>
</dbReference>
<dbReference type="Pfam" id="PF03466">
    <property type="entry name" value="LysR_substrate"/>
    <property type="match status" value="1"/>
</dbReference>
<sequence>MELRVLRYFLTVAREGSMTAAADFLHVTQPTLSRQLKDLEQELGKKLFIRSSHSIILTDEGMLLRKRAEEIVDMVDKLEAEFSCMEETISGDVFIGSGETKVMRHIALVVKDLRSTYPNIRYHLYSGNEDDVTERLDKGLLDFGILIQPADLSKYNYIDIPGKDVWGVVMRKDSPLASKNTIKVVDLLNVPVICSRQAMKQTYSKNEFADWFGEDFEKLNVVTTYNLAYNAAVMVDEGIGYAITLDKLVNTSSNSNLCFRPLEPRLESGLNIVWKKHQHFSAAADLFLKEIQAKFTNSLLDV</sequence>
<dbReference type="PROSITE" id="PS50931">
    <property type="entry name" value="HTH_LYSR"/>
    <property type="match status" value="1"/>
</dbReference>
<name>A0AAW6SP27_9BACI</name>
<comment type="caution">
    <text evidence="6">The sequence shown here is derived from an EMBL/GenBank/DDBJ whole genome shotgun (WGS) entry which is preliminary data.</text>
</comment>
<dbReference type="Pfam" id="PF00126">
    <property type="entry name" value="HTH_1"/>
    <property type="match status" value="1"/>
</dbReference>
<keyword evidence="4" id="KW-0804">Transcription</keyword>
<keyword evidence="3" id="KW-0238">DNA-binding</keyword>
<evidence type="ECO:0000313" key="7">
    <source>
        <dbReference type="Proteomes" id="UP001159179"/>
    </source>
</evidence>
<dbReference type="PRINTS" id="PR00039">
    <property type="entry name" value="HTHLYSR"/>
</dbReference>
<dbReference type="Gene3D" id="3.40.190.290">
    <property type="match status" value="1"/>
</dbReference>
<dbReference type="CDD" id="cd05466">
    <property type="entry name" value="PBP2_LTTR_substrate"/>
    <property type="match status" value="1"/>
</dbReference>
<dbReference type="PANTHER" id="PTHR30419">
    <property type="entry name" value="HTH-TYPE TRANSCRIPTIONAL REGULATOR YBHD"/>
    <property type="match status" value="1"/>
</dbReference>
<dbReference type="GO" id="GO:0005829">
    <property type="term" value="C:cytosol"/>
    <property type="evidence" value="ECO:0007669"/>
    <property type="project" value="TreeGrafter"/>
</dbReference>
<evidence type="ECO:0000256" key="2">
    <source>
        <dbReference type="ARBA" id="ARBA00023015"/>
    </source>
</evidence>
<reference evidence="6" key="1">
    <citation type="submission" date="2023-03" db="EMBL/GenBank/DDBJ databases">
        <title>Bacterial isolates from washroom surfaces on a university campus.</title>
        <authorList>
            <person name="Holman D.B."/>
            <person name="Gzyl K.E."/>
            <person name="Taheri A.E."/>
        </authorList>
    </citation>
    <scope>NUCLEOTIDE SEQUENCE</scope>
    <source>
        <strain evidence="6">RD03</strain>
    </source>
</reference>